<organism evidence="4 5">
    <name type="scientific">Heyndrickxia coagulans DSM 1 = ATCC 7050</name>
    <dbReference type="NCBI Taxonomy" id="1121088"/>
    <lineage>
        <taxon>Bacteria</taxon>
        <taxon>Bacillati</taxon>
        <taxon>Bacillota</taxon>
        <taxon>Bacilli</taxon>
        <taxon>Bacillales</taxon>
        <taxon>Bacillaceae</taxon>
        <taxon>Heyndrickxia</taxon>
    </lineage>
</organism>
<dbReference type="AlphaFoldDB" id="A0A8B4BR01"/>
<sequence>MVLGVNTENVAAQNLYRQAGFVDEGGRMFGKKGELIIMHYHLGKEGDIQMEIKELANREEWKAAFPVMKQLRKHLDEEHYLQLVEEAAEKSDYKMAAVIDDGNIVAVTGYMPMITLYNGRFIWVCDLVTDEAHRSKGYGARLLAHVEKQAGENGYGIVSLSSGLQRKDAHRFYEEKMDYDKVSYVFLKRQL</sequence>
<accession>A0A8B4BR01</accession>
<dbReference type="PANTHER" id="PTHR43420">
    <property type="entry name" value="ACETYLTRANSFERASE"/>
    <property type="match status" value="1"/>
</dbReference>
<protein>
    <submittedName>
        <fullName evidence="4">Acetyltransferase (GNAT) family protein</fullName>
    </submittedName>
</protein>
<gene>
    <name evidence="4" type="ORF">SAMN02745208_00574</name>
</gene>
<reference evidence="4 5" key="1">
    <citation type="submission" date="2016-11" db="EMBL/GenBank/DDBJ databases">
        <authorList>
            <person name="Varghese N."/>
            <person name="Submissions S."/>
        </authorList>
    </citation>
    <scope>NUCLEOTIDE SEQUENCE [LARGE SCALE GENOMIC DNA]</scope>
    <source>
        <strain evidence="4 5">DSM 1</strain>
    </source>
</reference>
<dbReference type="EMBL" id="FQUB01000008">
    <property type="protein sequence ID" value="SHE59522.1"/>
    <property type="molecule type" value="Genomic_DNA"/>
</dbReference>
<dbReference type="GO" id="GO:0016747">
    <property type="term" value="F:acyltransferase activity, transferring groups other than amino-acyl groups"/>
    <property type="evidence" value="ECO:0007669"/>
    <property type="project" value="InterPro"/>
</dbReference>
<dbReference type="InterPro" id="IPR000182">
    <property type="entry name" value="GNAT_dom"/>
</dbReference>
<dbReference type="PROSITE" id="PS51186">
    <property type="entry name" value="GNAT"/>
    <property type="match status" value="1"/>
</dbReference>
<evidence type="ECO:0000313" key="5">
    <source>
        <dbReference type="Proteomes" id="UP000184029"/>
    </source>
</evidence>
<dbReference type="InterPro" id="IPR016181">
    <property type="entry name" value="Acyl_CoA_acyltransferase"/>
</dbReference>
<dbReference type="Proteomes" id="UP000184029">
    <property type="component" value="Unassembled WGS sequence"/>
</dbReference>
<dbReference type="Gene3D" id="3.40.630.30">
    <property type="match status" value="1"/>
</dbReference>
<evidence type="ECO:0000256" key="1">
    <source>
        <dbReference type="ARBA" id="ARBA00022679"/>
    </source>
</evidence>
<proteinExistence type="predicted"/>
<feature type="domain" description="N-acetyltransferase" evidence="3">
    <location>
        <begin position="50"/>
        <end position="191"/>
    </location>
</feature>
<name>A0A8B4BR01_HEYCO</name>
<dbReference type="CDD" id="cd04301">
    <property type="entry name" value="NAT_SF"/>
    <property type="match status" value="1"/>
</dbReference>
<dbReference type="Pfam" id="PF00583">
    <property type="entry name" value="Acetyltransf_1"/>
    <property type="match status" value="1"/>
</dbReference>
<dbReference type="PANTHER" id="PTHR43420:SF12">
    <property type="entry name" value="N-ACETYLTRANSFERASE DOMAIN-CONTAINING PROTEIN"/>
    <property type="match status" value="1"/>
</dbReference>
<evidence type="ECO:0000259" key="3">
    <source>
        <dbReference type="PROSITE" id="PS51186"/>
    </source>
</evidence>
<evidence type="ECO:0000256" key="2">
    <source>
        <dbReference type="ARBA" id="ARBA00023315"/>
    </source>
</evidence>
<comment type="caution">
    <text evidence="4">The sequence shown here is derived from an EMBL/GenBank/DDBJ whole genome shotgun (WGS) entry which is preliminary data.</text>
</comment>
<keyword evidence="1 4" id="KW-0808">Transferase</keyword>
<evidence type="ECO:0000313" key="4">
    <source>
        <dbReference type="EMBL" id="SHE59522.1"/>
    </source>
</evidence>
<dbReference type="SUPFAM" id="SSF55729">
    <property type="entry name" value="Acyl-CoA N-acyltransferases (Nat)"/>
    <property type="match status" value="1"/>
</dbReference>
<keyword evidence="2" id="KW-0012">Acyltransferase</keyword>
<dbReference type="InterPro" id="IPR050680">
    <property type="entry name" value="YpeA/RimI_acetyltransf"/>
</dbReference>